<keyword evidence="1" id="KW-0677">Repeat</keyword>
<protein>
    <submittedName>
        <fullName evidence="3">Ankyrin repeat-containing protein</fullName>
    </submittedName>
</protein>
<dbReference type="PANTHER" id="PTHR24188">
    <property type="entry name" value="ANKYRIN REPEAT PROTEIN"/>
    <property type="match status" value="1"/>
</dbReference>
<evidence type="ECO:0000256" key="2">
    <source>
        <dbReference type="ARBA" id="ARBA00023043"/>
    </source>
</evidence>
<accession>A0A6G6AC70</accession>
<dbReference type="PANTHER" id="PTHR24188:SF29">
    <property type="entry name" value="GH09064P"/>
    <property type="match status" value="1"/>
</dbReference>
<reference evidence="3" key="1">
    <citation type="submission" date="2019-07" db="EMBL/GenBank/DDBJ databases">
        <title>The discovery of a new lineage B mimivirus raises questions about particles surface fibrils.</title>
        <authorList>
            <person name="Silva L.K.S."/>
            <person name="Rodrigues R.A.L."/>
            <person name="Andrade A.C.S.P."/>
            <person name="Hikida H."/>
            <person name="Andreani J."/>
            <person name="Levasseur A."/>
            <person name="La Scola B."/>
            <person name="Abrahao J.S."/>
        </authorList>
    </citation>
    <scope>NUCLEOTIDE SEQUENCE</scope>
    <source>
        <strain evidence="3">B60</strain>
    </source>
</reference>
<evidence type="ECO:0000313" key="3">
    <source>
        <dbReference type="EMBL" id="QID06449.1"/>
    </source>
</evidence>
<evidence type="ECO:0000256" key="1">
    <source>
        <dbReference type="ARBA" id="ARBA00022737"/>
    </source>
</evidence>
<sequence>MYYLFVDNWALNNLHKKYIGGDCINDTYSFDSLVNNKIIIEFDYNWAKIIEEKLLYKYWTKYKSYVCEIEPLTKLVPDKMNPGIYTTDKYIIKNYFWVGDLALHKNLIENGFTENIDQLFYWCAINDCSDLNLTKYLFGFVFSGEINIDHCIHTEESKKHNILAIACRNGNNNFAQYLIQCGHFNFDIEKTIDFCLHHANYKMVKYLLEYKKDCHFDEYFNIKIYLPCMCLFSKLEIVKYFVNYSIYRGENIDDVLDQCLKNAAVSSLDMVKYLVEIGANINNTDLYTEAIINGHIDIVKYLIECEVDYQSVANEIIKTSMNYGHIEILKYLMDLDLKIENENNNLLDSAIKNGYLDLIIYLYKIGFTYDNNCANSLINLCGMYRLDCIKFIFENTDMELLNKDTIDKCFIQAAQGKRPSVMEYLFERGYYPPVDYHLLYDLVLKKRYKCVQILLKSDYDLSLNDYYVVKLAYKTGKTNMINLFNKNIPTHDINLTSTLISIINRSNYHIIPEIISNFYIEDIDPIYLSICNLYCGKQSEFIKSLDDPNIRNNLIVLEAVIYYGDFQLFKNLLHLNNNDEYNQWALIFSAKNLDMMKYLVENICVDILERSVEVIIYCLLFKKRENLKYLSFYGLEYDENLSKYSKEIKNNSLKIIDYLSNKNAFIKYIGCDITLEWND</sequence>
<keyword evidence="2" id="KW-0040">ANK repeat</keyword>
<organism evidence="3">
    <name type="scientific">Borely moumouvirus</name>
    <dbReference type="NCBI Taxonomy" id="2712067"/>
    <lineage>
        <taxon>Viruses</taxon>
        <taxon>Varidnaviria</taxon>
        <taxon>Bamfordvirae</taxon>
        <taxon>Nucleocytoviricota</taxon>
        <taxon>Megaviricetes</taxon>
        <taxon>Imitervirales</taxon>
        <taxon>Mimiviridae</taxon>
        <taxon>Megamimivirinae</taxon>
        <taxon>Moumouvirus</taxon>
    </lineage>
</organism>
<dbReference type="Gene3D" id="1.25.40.20">
    <property type="entry name" value="Ankyrin repeat-containing domain"/>
    <property type="match status" value="3"/>
</dbReference>
<proteinExistence type="predicted"/>
<dbReference type="InterPro" id="IPR002110">
    <property type="entry name" value="Ankyrin_rpt"/>
</dbReference>
<name>A0A6G6AC70_9VIRU</name>
<dbReference type="Pfam" id="PF12796">
    <property type="entry name" value="Ank_2"/>
    <property type="match status" value="2"/>
</dbReference>
<dbReference type="InterPro" id="IPR036770">
    <property type="entry name" value="Ankyrin_rpt-contain_sf"/>
</dbReference>
<dbReference type="SMART" id="SM00248">
    <property type="entry name" value="ANK"/>
    <property type="match status" value="8"/>
</dbReference>
<dbReference type="SUPFAM" id="SSF48403">
    <property type="entry name" value="Ankyrin repeat"/>
    <property type="match status" value="1"/>
</dbReference>
<dbReference type="EMBL" id="MN175499">
    <property type="protein sequence ID" value="QID06449.1"/>
    <property type="molecule type" value="Genomic_DNA"/>
</dbReference>